<dbReference type="OrthoDB" id="9802447at2"/>
<dbReference type="Pfam" id="PF00441">
    <property type="entry name" value="Acyl-CoA_dh_1"/>
    <property type="match status" value="1"/>
</dbReference>
<accession>A0A0W7X1I5</accession>
<dbReference type="InterPro" id="IPR006091">
    <property type="entry name" value="Acyl-CoA_Oxase/DH_mid-dom"/>
</dbReference>
<dbReference type="Gene3D" id="2.40.110.10">
    <property type="entry name" value="Butyryl-CoA Dehydrogenase, subunit A, domain 2"/>
    <property type="match status" value="1"/>
</dbReference>
<feature type="domain" description="Acyl-CoA oxidase/dehydrogenase middle" evidence="8">
    <location>
        <begin position="109"/>
        <end position="208"/>
    </location>
</feature>
<protein>
    <submittedName>
        <fullName evidence="10">Acyl-CoA dehydrogenase</fullName>
    </submittedName>
</protein>
<keyword evidence="4 5" id="KW-0274">FAD</keyword>
<organism evidence="10 11">
    <name type="scientific">Streptomyces silvensis</name>
    <dbReference type="NCBI Taxonomy" id="1765722"/>
    <lineage>
        <taxon>Bacteria</taxon>
        <taxon>Bacillati</taxon>
        <taxon>Actinomycetota</taxon>
        <taxon>Actinomycetes</taxon>
        <taxon>Kitasatosporales</taxon>
        <taxon>Streptomycetaceae</taxon>
        <taxon>Streptomyces</taxon>
    </lineage>
</organism>
<dbReference type="InterPro" id="IPR036250">
    <property type="entry name" value="AcylCo_DH-like_C"/>
</dbReference>
<evidence type="ECO:0000259" key="7">
    <source>
        <dbReference type="Pfam" id="PF00441"/>
    </source>
</evidence>
<dbReference type="InterPro" id="IPR009075">
    <property type="entry name" value="AcylCo_DH/oxidase_C"/>
</dbReference>
<evidence type="ECO:0000256" key="5">
    <source>
        <dbReference type="RuleBase" id="RU362125"/>
    </source>
</evidence>
<dbReference type="GO" id="GO:0050660">
    <property type="term" value="F:flavin adenine dinucleotide binding"/>
    <property type="evidence" value="ECO:0007669"/>
    <property type="project" value="InterPro"/>
</dbReference>
<dbReference type="InterPro" id="IPR013786">
    <property type="entry name" value="AcylCoA_DH/ox_N"/>
</dbReference>
<feature type="compositionally biased region" description="Basic residues" evidence="6">
    <location>
        <begin position="372"/>
        <end position="385"/>
    </location>
</feature>
<dbReference type="PANTHER" id="PTHR43884">
    <property type="entry name" value="ACYL-COA DEHYDROGENASE"/>
    <property type="match status" value="1"/>
</dbReference>
<keyword evidence="5" id="KW-0560">Oxidoreductase</keyword>
<dbReference type="AlphaFoldDB" id="A0A0W7X1I5"/>
<comment type="caution">
    <text evidence="10">The sequence shown here is derived from an EMBL/GenBank/DDBJ whole genome shotgun (WGS) entry which is preliminary data.</text>
</comment>
<reference evidence="10 11" key="1">
    <citation type="submission" date="2015-12" db="EMBL/GenBank/DDBJ databases">
        <title>Draft genome sequence of Streptomyces silvensis ATCC 53525, a producer of novel hormone antagonists.</title>
        <authorList>
            <person name="Johnston C.W."/>
            <person name="Li Y."/>
            <person name="Magarvey N.A."/>
        </authorList>
    </citation>
    <scope>NUCLEOTIDE SEQUENCE [LARGE SCALE GENOMIC DNA]</scope>
    <source>
        <strain evidence="10 11">ATCC 53525</strain>
    </source>
</reference>
<dbReference type="PANTHER" id="PTHR43884:SF12">
    <property type="entry name" value="ISOVALERYL-COA DEHYDROGENASE, MITOCHONDRIAL-RELATED"/>
    <property type="match status" value="1"/>
</dbReference>
<dbReference type="InterPro" id="IPR037069">
    <property type="entry name" value="AcylCoA_DH/ox_N_sf"/>
</dbReference>
<evidence type="ECO:0000259" key="8">
    <source>
        <dbReference type="Pfam" id="PF02770"/>
    </source>
</evidence>
<dbReference type="Pfam" id="PF02771">
    <property type="entry name" value="Acyl-CoA_dh_N"/>
    <property type="match status" value="1"/>
</dbReference>
<dbReference type="STRING" id="1765722.AT728_12725"/>
<dbReference type="GO" id="GO:0003995">
    <property type="term" value="F:acyl-CoA dehydrogenase activity"/>
    <property type="evidence" value="ECO:0007669"/>
    <property type="project" value="TreeGrafter"/>
</dbReference>
<dbReference type="SUPFAM" id="SSF47203">
    <property type="entry name" value="Acyl-CoA dehydrogenase C-terminal domain-like"/>
    <property type="match status" value="1"/>
</dbReference>
<feature type="domain" description="Acyl-CoA dehydrogenase/oxidase C-terminal" evidence="7">
    <location>
        <begin position="225"/>
        <end position="370"/>
    </location>
</feature>
<evidence type="ECO:0000256" key="1">
    <source>
        <dbReference type="ARBA" id="ARBA00001974"/>
    </source>
</evidence>
<dbReference type="Pfam" id="PF02770">
    <property type="entry name" value="Acyl-CoA_dh_M"/>
    <property type="match status" value="1"/>
</dbReference>
<dbReference type="PIRSF" id="PIRSF016578">
    <property type="entry name" value="HsaA"/>
    <property type="match status" value="1"/>
</dbReference>
<gene>
    <name evidence="10" type="ORF">AT728_12725</name>
</gene>
<evidence type="ECO:0000256" key="4">
    <source>
        <dbReference type="ARBA" id="ARBA00022827"/>
    </source>
</evidence>
<keyword evidence="3 5" id="KW-0285">Flavoprotein</keyword>
<dbReference type="EMBL" id="LOCL01000038">
    <property type="protein sequence ID" value="KUF16678.1"/>
    <property type="molecule type" value="Genomic_DNA"/>
</dbReference>
<comment type="similarity">
    <text evidence="2 5">Belongs to the acyl-CoA dehydrogenase family.</text>
</comment>
<dbReference type="SUPFAM" id="SSF56645">
    <property type="entry name" value="Acyl-CoA dehydrogenase NM domain-like"/>
    <property type="match status" value="1"/>
</dbReference>
<proteinExistence type="inferred from homology"/>
<dbReference type="Proteomes" id="UP000054804">
    <property type="component" value="Unassembled WGS sequence"/>
</dbReference>
<evidence type="ECO:0000313" key="11">
    <source>
        <dbReference type="Proteomes" id="UP000054804"/>
    </source>
</evidence>
<evidence type="ECO:0000256" key="3">
    <source>
        <dbReference type="ARBA" id="ARBA00022630"/>
    </source>
</evidence>
<dbReference type="Gene3D" id="1.20.140.10">
    <property type="entry name" value="Butyryl-CoA Dehydrogenase, subunit A, domain 3"/>
    <property type="match status" value="1"/>
</dbReference>
<dbReference type="Gene3D" id="1.10.540.10">
    <property type="entry name" value="Acyl-CoA dehydrogenase/oxidase, N-terminal domain"/>
    <property type="match status" value="1"/>
</dbReference>
<keyword evidence="11" id="KW-1185">Reference proteome</keyword>
<feature type="domain" description="Acyl-CoA dehydrogenase/oxidase N-terminal" evidence="9">
    <location>
        <begin position="10"/>
        <end position="105"/>
    </location>
</feature>
<name>A0A0W7X1I5_9ACTN</name>
<sequence length="394" mass="40582">MDALGADLAASLREDAAAWDARGELPAEVRLAVARAGLLAAELPRAHGGLGASPAQLGELCARLGGVCSSLRGLVTVQSMVAAALLRWGTAEQRGRWLPALARGELLAAFAATETEAGSDLAAVATAVEGHGEHGEHGDELTVTGEKRWITFGEIADVFLVLGVSGTSDGRPAAVLVEGDRPGVVREPVRGQLGMRAAQLAHVTFDRVRVPRANAVAPPGFGLSHVAAGALDHGRFTVAWGCVGMAEACLHEAAGHAVRRSQGGVALAEHQQVRSLLARAVVDSRAARELCLRAARLRAAGDPDAIAETVAAKYAAAAAASSVAGGAVQVLGASGCAPDSAVGRFYRDAKIMEIIEGSAQVSELHIADHLLRSHGHRQTVRRPRGAARGQGDPR</sequence>
<dbReference type="InterPro" id="IPR046373">
    <property type="entry name" value="Acyl-CoA_Oxase/DH_mid-dom_sf"/>
</dbReference>
<evidence type="ECO:0000256" key="2">
    <source>
        <dbReference type="ARBA" id="ARBA00009347"/>
    </source>
</evidence>
<evidence type="ECO:0000259" key="9">
    <source>
        <dbReference type="Pfam" id="PF02771"/>
    </source>
</evidence>
<evidence type="ECO:0000256" key="6">
    <source>
        <dbReference type="SAM" id="MobiDB-lite"/>
    </source>
</evidence>
<dbReference type="InterPro" id="IPR009100">
    <property type="entry name" value="AcylCoA_DH/oxidase_NM_dom_sf"/>
</dbReference>
<evidence type="ECO:0000313" key="10">
    <source>
        <dbReference type="EMBL" id="KUF16678.1"/>
    </source>
</evidence>
<comment type="cofactor">
    <cofactor evidence="1 5">
        <name>FAD</name>
        <dbReference type="ChEBI" id="CHEBI:57692"/>
    </cofactor>
</comment>
<feature type="region of interest" description="Disordered" evidence="6">
    <location>
        <begin position="372"/>
        <end position="394"/>
    </location>
</feature>